<feature type="compositionally biased region" description="Basic residues" evidence="2">
    <location>
        <begin position="86"/>
        <end position="96"/>
    </location>
</feature>
<keyword evidence="1" id="KW-0175">Coiled coil</keyword>
<evidence type="ECO:0000256" key="2">
    <source>
        <dbReference type="SAM" id="MobiDB-lite"/>
    </source>
</evidence>
<feature type="compositionally biased region" description="Polar residues" evidence="2">
    <location>
        <begin position="68"/>
        <end position="83"/>
    </location>
</feature>
<keyword evidence="4" id="KW-1185">Reference proteome</keyword>
<proteinExistence type="predicted"/>
<name>A0ABP0TAC4_9BRYO</name>
<reference evidence="3 4" key="1">
    <citation type="submission" date="2024-02" db="EMBL/GenBank/DDBJ databases">
        <authorList>
            <consortium name="ELIXIR-Norway"/>
            <consortium name="Elixir Norway"/>
        </authorList>
    </citation>
    <scope>NUCLEOTIDE SEQUENCE [LARGE SCALE GENOMIC DNA]</scope>
</reference>
<feature type="coiled-coil region" evidence="1">
    <location>
        <begin position="255"/>
        <end position="282"/>
    </location>
</feature>
<protein>
    <submittedName>
        <fullName evidence="3">Uncharacterized protein</fullName>
    </submittedName>
</protein>
<dbReference type="Proteomes" id="UP001497512">
    <property type="component" value="Chromosome 1"/>
</dbReference>
<feature type="region of interest" description="Disordered" evidence="2">
    <location>
        <begin position="43"/>
        <end position="96"/>
    </location>
</feature>
<accession>A0ABP0TAC4</accession>
<dbReference type="PANTHER" id="PTHR34484">
    <property type="entry name" value="OS02G0832600 PROTEIN"/>
    <property type="match status" value="1"/>
</dbReference>
<organism evidence="3 4">
    <name type="scientific">Sphagnum troendelagicum</name>
    <dbReference type="NCBI Taxonomy" id="128251"/>
    <lineage>
        <taxon>Eukaryota</taxon>
        <taxon>Viridiplantae</taxon>
        <taxon>Streptophyta</taxon>
        <taxon>Embryophyta</taxon>
        <taxon>Bryophyta</taxon>
        <taxon>Sphagnophytina</taxon>
        <taxon>Sphagnopsida</taxon>
        <taxon>Sphagnales</taxon>
        <taxon>Sphagnaceae</taxon>
        <taxon>Sphagnum</taxon>
    </lineage>
</organism>
<evidence type="ECO:0000313" key="3">
    <source>
        <dbReference type="EMBL" id="CAK9190889.1"/>
    </source>
</evidence>
<feature type="compositionally biased region" description="Low complexity" evidence="2">
    <location>
        <begin position="44"/>
        <end position="53"/>
    </location>
</feature>
<evidence type="ECO:0000256" key="1">
    <source>
        <dbReference type="SAM" id="Coils"/>
    </source>
</evidence>
<sequence>MEVVKGWTGQQVGYSAKGSASCINHCGNEILLPYKRKWDVNGLNNNNNNNNNNSIGYGKKQHKRERGQGQSHQVYDPSSSRITGMQRKKKRKTRRNGFARMRRMHVPRTVPRAPYNDSSFLIKVRRAGGLAALVSPATFSTVKTTTSDEDARASCYREEEVLEPVTELGVGNGYGSMTGLIHLRATDDGSSCSTVDEIDIDSVQQQQEDCSFSQLDSVRRLEQRLDRDVSRFEMTLPSPSDVQSRRAPESLEERVARQDRDIALLEDQNLTLKERLSLMQQAVYEYQERLARMSQGEVDQLPAECSNHGSSD</sequence>
<dbReference type="PANTHER" id="PTHR34484:SF2">
    <property type="entry name" value="OS02G0832600 PROTEIN"/>
    <property type="match status" value="1"/>
</dbReference>
<evidence type="ECO:0000313" key="4">
    <source>
        <dbReference type="Proteomes" id="UP001497512"/>
    </source>
</evidence>
<gene>
    <name evidence="3" type="ORF">CSSPTR1EN2_LOCUS1116</name>
</gene>
<dbReference type="EMBL" id="OZ019893">
    <property type="protein sequence ID" value="CAK9190889.1"/>
    <property type="molecule type" value="Genomic_DNA"/>
</dbReference>